<organism evidence="2 3">
    <name type="scientific">Metamycoplasma canadense</name>
    <dbReference type="NCBI Taxonomy" id="29554"/>
    <lineage>
        <taxon>Bacteria</taxon>
        <taxon>Bacillati</taxon>
        <taxon>Mycoplasmatota</taxon>
        <taxon>Mycoplasmoidales</taxon>
        <taxon>Metamycoplasmataceae</taxon>
        <taxon>Metamycoplasma</taxon>
    </lineage>
</organism>
<evidence type="ECO:0000313" key="2">
    <source>
        <dbReference type="EMBL" id="BAP39670.1"/>
    </source>
</evidence>
<sequence>MKKNKKKLDIDWEDSIDKDVSPEDQLKHKKHAIAAVKSKKIRKILFWSISLSALVGIAGLTIGIQLSKPKKALIYWYSKIKKISFYDLNNSDNNLINIKINKNQTIKGTPEFVLGEIANNNNKQNFDYLFKEYATLNFLKNNINDWNIEYENFVIDSISKNILFTDLVFKLKNSRSIEFVIRNFPIKTSDETEKYNTNSIKQKQKQFSKEFINKTKNKLLYKLFLPIDINDNFSEDRINKYKEEVKKYILLFNKKIEQAKNNFYSLIDLSWYFSEIFKINDIESIRFVSNFVTETNNFYSPIIFSSPIEIKNFDNADWKKNSFLSFKGKILTLSTNTEKFKGKKIQYGIYIDPTEEELDFSVPLYFDKFKK</sequence>
<dbReference type="RefSeq" id="WP_045433996.1">
    <property type="nucleotide sequence ID" value="NZ_AP014631.1"/>
</dbReference>
<keyword evidence="1" id="KW-0812">Transmembrane</keyword>
<keyword evidence="1" id="KW-1133">Transmembrane helix</keyword>
<dbReference type="EMBL" id="AP014631">
    <property type="protein sequence ID" value="BAP39670.1"/>
    <property type="molecule type" value="Genomic_DNA"/>
</dbReference>
<proteinExistence type="predicted"/>
<keyword evidence="3" id="KW-1185">Reference proteome</keyword>
<dbReference type="AlphaFoldDB" id="A0A077L5V6"/>
<dbReference type="KEGG" id="mcan:MCAN360_0569"/>
<evidence type="ECO:0000256" key="1">
    <source>
        <dbReference type="SAM" id="Phobius"/>
    </source>
</evidence>
<dbReference type="OrthoDB" id="396203at2"/>
<gene>
    <name evidence="2" type="ORF">MCAN360_0569</name>
</gene>
<dbReference type="HOGENOM" id="CLU_745608_0_0_14"/>
<protein>
    <submittedName>
        <fullName evidence="2">Uncharacterized protein</fullName>
    </submittedName>
</protein>
<name>A0A077L5V6_9BACT</name>
<keyword evidence="1" id="KW-0472">Membrane</keyword>
<reference evidence="3" key="1">
    <citation type="journal article" date="2014" name="Genome Announc.">
        <title>Complete Genome Sequence of Mycoplasma canadense Strain HAZ 360_1 from Bovine Mastitic Milk in Japan.</title>
        <authorList>
            <person name="Hata E."/>
        </authorList>
    </citation>
    <scope>NUCLEOTIDE SEQUENCE [LARGE SCALE GENOMIC DNA]</scope>
    <source>
        <strain evidence="3">HAZ360_1</strain>
    </source>
</reference>
<dbReference type="STRING" id="29554.MCAN360_0569"/>
<accession>A0A077L5V6</accession>
<dbReference type="Proteomes" id="UP000031641">
    <property type="component" value="Chromosome"/>
</dbReference>
<feature type="transmembrane region" description="Helical" evidence="1">
    <location>
        <begin position="44"/>
        <end position="64"/>
    </location>
</feature>
<evidence type="ECO:0000313" key="3">
    <source>
        <dbReference type="Proteomes" id="UP000031641"/>
    </source>
</evidence>